<sequence length="69" mass="7660">MSISNDRKDAAGQGHGLAGSPPIPTYTPTMISSDIEDMTRTNMEEHRKHVVSYDSDSQTYQREMIESTG</sequence>
<dbReference type="Proteomes" id="UP001148614">
    <property type="component" value="Unassembled WGS sequence"/>
</dbReference>
<dbReference type="AlphaFoldDB" id="A0A9W8TRG8"/>
<proteinExistence type="predicted"/>
<name>A0A9W8TRG8_9PEZI</name>
<organism evidence="2 3">
    <name type="scientific">Xylaria arbuscula</name>
    <dbReference type="NCBI Taxonomy" id="114810"/>
    <lineage>
        <taxon>Eukaryota</taxon>
        <taxon>Fungi</taxon>
        <taxon>Dikarya</taxon>
        <taxon>Ascomycota</taxon>
        <taxon>Pezizomycotina</taxon>
        <taxon>Sordariomycetes</taxon>
        <taxon>Xylariomycetidae</taxon>
        <taxon>Xylariales</taxon>
        <taxon>Xylariaceae</taxon>
        <taxon>Xylaria</taxon>
    </lineage>
</organism>
<gene>
    <name evidence="2" type="ORF">NPX13_g1250</name>
</gene>
<comment type="caution">
    <text evidence="2">The sequence shown here is derived from an EMBL/GenBank/DDBJ whole genome shotgun (WGS) entry which is preliminary data.</text>
</comment>
<feature type="compositionally biased region" description="Basic and acidic residues" evidence="1">
    <location>
        <begin position="1"/>
        <end position="10"/>
    </location>
</feature>
<accession>A0A9W8TRG8</accession>
<evidence type="ECO:0000313" key="3">
    <source>
        <dbReference type="Proteomes" id="UP001148614"/>
    </source>
</evidence>
<dbReference type="EMBL" id="JANPWZ010000109">
    <property type="protein sequence ID" value="KAJ3579309.1"/>
    <property type="molecule type" value="Genomic_DNA"/>
</dbReference>
<feature type="region of interest" description="Disordered" evidence="1">
    <location>
        <begin position="1"/>
        <end position="30"/>
    </location>
</feature>
<evidence type="ECO:0000256" key="1">
    <source>
        <dbReference type="SAM" id="MobiDB-lite"/>
    </source>
</evidence>
<protein>
    <submittedName>
        <fullName evidence="2">Uncharacterized protein</fullName>
    </submittedName>
</protein>
<keyword evidence="3" id="KW-1185">Reference proteome</keyword>
<evidence type="ECO:0000313" key="2">
    <source>
        <dbReference type="EMBL" id="KAJ3579309.1"/>
    </source>
</evidence>
<reference evidence="2" key="1">
    <citation type="submission" date="2022-07" db="EMBL/GenBank/DDBJ databases">
        <title>Genome Sequence of Xylaria arbuscula.</title>
        <authorList>
            <person name="Buettner E."/>
        </authorList>
    </citation>
    <scope>NUCLEOTIDE SEQUENCE</scope>
    <source>
        <strain evidence="2">VT107</strain>
    </source>
</reference>